<reference evidence="1" key="1">
    <citation type="submission" date="2023-10" db="EMBL/GenBank/DDBJ databases">
        <authorList>
            <person name="Domelevo Entfellner J.-B."/>
        </authorList>
    </citation>
    <scope>NUCLEOTIDE SEQUENCE</scope>
</reference>
<name>A0AA86SNA8_9FABA</name>
<gene>
    <name evidence="1" type="ORF">AYBTSS11_LOCUS17202</name>
</gene>
<organism evidence="1 2">
    <name type="scientific">Sphenostylis stenocarpa</name>
    <dbReference type="NCBI Taxonomy" id="92480"/>
    <lineage>
        <taxon>Eukaryota</taxon>
        <taxon>Viridiplantae</taxon>
        <taxon>Streptophyta</taxon>
        <taxon>Embryophyta</taxon>
        <taxon>Tracheophyta</taxon>
        <taxon>Spermatophyta</taxon>
        <taxon>Magnoliopsida</taxon>
        <taxon>eudicotyledons</taxon>
        <taxon>Gunneridae</taxon>
        <taxon>Pentapetalae</taxon>
        <taxon>rosids</taxon>
        <taxon>fabids</taxon>
        <taxon>Fabales</taxon>
        <taxon>Fabaceae</taxon>
        <taxon>Papilionoideae</taxon>
        <taxon>50 kb inversion clade</taxon>
        <taxon>NPAAA clade</taxon>
        <taxon>indigoferoid/millettioid clade</taxon>
        <taxon>Phaseoleae</taxon>
        <taxon>Sphenostylis</taxon>
    </lineage>
</organism>
<protein>
    <submittedName>
        <fullName evidence="1">Uncharacterized protein</fullName>
    </submittedName>
</protein>
<dbReference type="Gramene" id="rna-AYBTSS11_LOCUS17202">
    <property type="protein sequence ID" value="CAJ1957442.1"/>
    <property type="gene ID" value="gene-AYBTSS11_LOCUS17202"/>
</dbReference>
<dbReference type="AlphaFoldDB" id="A0AA86SNA8"/>
<feature type="non-terminal residue" evidence="1">
    <location>
        <position position="1"/>
    </location>
</feature>
<feature type="non-terminal residue" evidence="1">
    <location>
        <position position="77"/>
    </location>
</feature>
<accession>A0AA86SNA8</accession>
<evidence type="ECO:0000313" key="2">
    <source>
        <dbReference type="Proteomes" id="UP001189624"/>
    </source>
</evidence>
<proteinExistence type="predicted"/>
<evidence type="ECO:0000313" key="1">
    <source>
        <dbReference type="EMBL" id="CAJ1957442.1"/>
    </source>
</evidence>
<sequence length="77" mass="8499">VDVRGMEVSEDQIGMGFRLDGENPTNSFQMKEKGKYVSICIPNHAASLEYCLSLGLGKGTQICGCMGLRPFDIWARQ</sequence>
<keyword evidence="2" id="KW-1185">Reference proteome</keyword>
<dbReference type="Proteomes" id="UP001189624">
    <property type="component" value="Chromosome 5"/>
</dbReference>
<dbReference type="EMBL" id="OY731402">
    <property type="protein sequence ID" value="CAJ1957442.1"/>
    <property type="molecule type" value="Genomic_DNA"/>
</dbReference>